<evidence type="ECO:0008006" key="4">
    <source>
        <dbReference type="Google" id="ProtNLM"/>
    </source>
</evidence>
<name>A0ABU9AXR3_9BACT</name>
<comment type="caution">
    <text evidence="2">The sequence shown here is derived from an EMBL/GenBank/DDBJ whole genome shotgun (WGS) entry which is preliminary data.</text>
</comment>
<organism evidence="2 3">
    <name type="scientific">Luteolibacter soli</name>
    <dbReference type="NCBI Taxonomy" id="3135280"/>
    <lineage>
        <taxon>Bacteria</taxon>
        <taxon>Pseudomonadati</taxon>
        <taxon>Verrucomicrobiota</taxon>
        <taxon>Verrucomicrobiia</taxon>
        <taxon>Verrucomicrobiales</taxon>
        <taxon>Verrucomicrobiaceae</taxon>
        <taxon>Luteolibacter</taxon>
    </lineage>
</organism>
<reference evidence="2 3" key="1">
    <citation type="submission" date="2024-04" db="EMBL/GenBank/DDBJ databases">
        <title>Luteolibacter sp. isolated from soil.</title>
        <authorList>
            <person name="An J."/>
        </authorList>
    </citation>
    <scope>NUCLEOTIDE SEQUENCE [LARGE SCALE GENOMIC DNA]</scope>
    <source>
        <strain evidence="2 3">Y139</strain>
    </source>
</reference>
<proteinExistence type="predicted"/>
<dbReference type="Proteomes" id="UP001371305">
    <property type="component" value="Unassembled WGS sequence"/>
</dbReference>
<dbReference type="EMBL" id="JBBUKT010000007">
    <property type="protein sequence ID" value="MEK7952323.1"/>
    <property type="molecule type" value="Genomic_DNA"/>
</dbReference>
<evidence type="ECO:0000313" key="2">
    <source>
        <dbReference type="EMBL" id="MEK7952323.1"/>
    </source>
</evidence>
<protein>
    <recommendedName>
        <fullName evidence="4">RapA2 cadherin-like domain-containing protein</fullName>
    </recommendedName>
</protein>
<dbReference type="RefSeq" id="WP_341406081.1">
    <property type="nucleotide sequence ID" value="NZ_JBBUKT010000007.1"/>
</dbReference>
<sequence length="237" mass="23685">MTAYADPSAPEAPVNGSTSTAATAAMEGPASSAEPSDPFAVALAILNGEAAPAEAGREILPPLADCLHPEEQSSVSSAQLAEGKVSSFRIGAEGVDQVTVSEDGGLQVGLTAVDTHVIEIAGNGGIKAGTYTLIDYKGAIGGAGFSGLVLHSTPDLHAELVNNTAETKIELVVSEAGAPQPSEAASGIGNLLGGSSLWSLFDETGTYLLDDETVSENPGILGLLGSAAKVSDQDALQ</sequence>
<accession>A0ABU9AXR3</accession>
<gene>
    <name evidence="2" type="ORF">WKV53_17565</name>
</gene>
<feature type="region of interest" description="Disordered" evidence="1">
    <location>
        <begin position="1"/>
        <end position="35"/>
    </location>
</feature>
<evidence type="ECO:0000313" key="3">
    <source>
        <dbReference type="Proteomes" id="UP001371305"/>
    </source>
</evidence>
<evidence type="ECO:0000256" key="1">
    <source>
        <dbReference type="SAM" id="MobiDB-lite"/>
    </source>
</evidence>
<keyword evidence="3" id="KW-1185">Reference proteome</keyword>